<dbReference type="GO" id="GO:0006310">
    <property type="term" value="P:DNA recombination"/>
    <property type="evidence" value="ECO:0007669"/>
    <property type="project" value="UniProtKB-KW"/>
</dbReference>
<keyword evidence="3" id="KW-0238">DNA-binding</keyword>
<evidence type="ECO:0000259" key="5">
    <source>
        <dbReference type="PROSITE" id="PS51898"/>
    </source>
</evidence>
<dbReference type="PROSITE" id="PS51898">
    <property type="entry name" value="TYR_RECOMBINASE"/>
    <property type="match status" value="1"/>
</dbReference>
<dbReference type="InterPro" id="IPR010998">
    <property type="entry name" value="Integrase_recombinase_N"/>
</dbReference>
<dbReference type="InterPro" id="IPR011010">
    <property type="entry name" value="DNA_brk_join_enz"/>
</dbReference>
<dbReference type="CDD" id="cd00801">
    <property type="entry name" value="INT_P4_C"/>
    <property type="match status" value="1"/>
</dbReference>
<dbReference type="InterPro" id="IPR050808">
    <property type="entry name" value="Phage_Integrase"/>
</dbReference>
<dbReference type="InterPro" id="IPR002104">
    <property type="entry name" value="Integrase_catalytic"/>
</dbReference>
<dbReference type="Gene3D" id="1.10.150.130">
    <property type="match status" value="1"/>
</dbReference>
<reference evidence="7" key="1">
    <citation type="submission" date="2016-10" db="EMBL/GenBank/DDBJ databases">
        <authorList>
            <person name="Varghese N."/>
            <person name="Submissions S."/>
        </authorList>
    </citation>
    <scope>NUCLEOTIDE SEQUENCE [LARGE SCALE GENOMIC DNA]</scope>
    <source>
        <strain evidence="7">LMG 24016</strain>
    </source>
</reference>
<feature type="domain" description="Tyr recombinase" evidence="5">
    <location>
        <begin position="207"/>
        <end position="386"/>
    </location>
</feature>
<keyword evidence="2" id="KW-0229">DNA integration</keyword>
<protein>
    <submittedName>
        <fullName evidence="6">Integrase</fullName>
    </submittedName>
</protein>
<evidence type="ECO:0000256" key="1">
    <source>
        <dbReference type="ARBA" id="ARBA00008857"/>
    </source>
</evidence>
<dbReference type="PANTHER" id="PTHR30629:SF6">
    <property type="entry name" value="PROPHAGE INTEGRASE INTA-RELATED"/>
    <property type="match status" value="1"/>
</dbReference>
<comment type="similarity">
    <text evidence="1">Belongs to the 'phage' integrase family.</text>
</comment>
<evidence type="ECO:0000313" key="7">
    <source>
        <dbReference type="Proteomes" id="UP000243606"/>
    </source>
</evidence>
<evidence type="ECO:0000256" key="3">
    <source>
        <dbReference type="ARBA" id="ARBA00023125"/>
    </source>
</evidence>
<dbReference type="SUPFAM" id="SSF56349">
    <property type="entry name" value="DNA breaking-rejoining enzymes"/>
    <property type="match status" value="1"/>
</dbReference>
<name>A0A1I3HYM2_9PSED</name>
<dbReference type="Proteomes" id="UP000243606">
    <property type="component" value="Unassembled WGS sequence"/>
</dbReference>
<dbReference type="AlphaFoldDB" id="A0A1I3HYM2"/>
<dbReference type="OrthoDB" id="9795573at2"/>
<dbReference type="PANTHER" id="PTHR30629">
    <property type="entry name" value="PROPHAGE INTEGRASE"/>
    <property type="match status" value="1"/>
</dbReference>
<accession>A0A1I3HYM2</accession>
<dbReference type="STRING" id="425504.SAMN05216206_2157"/>
<dbReference type="Pfam" id="PF00589">
    <property type="entry name" value="Phage_integrase"/>
    <property type="match status" value="1"/>
</dbReference>
<dbReference type="EMBL" id="FOQL01000002">
    <property type="protein sequence ID" value="SFI40804.1"/>
    <property type="molecule type" value="Genomic_DNA"/>
</dbReference>
<sequence length="410" mass="46057">MGKTLTVRLTGAAIRNAAASTEITELKDPRFPVRFRYKKDRAEGSYYVVTYRGGKAKWHKAANYPTVKAPEFLAALPKIQHRLELEHKAAGLSSCGWQTAGNLLAWYSERINADGRLSKHRKASTLSVLRCHLIPCIGSLLLSELNHANIDTLLIWPLQARYSLSHVRLVFSILKVAVKRAHELRLLNSNLLAGIIFTHFIKVRIAPKGSRLRPSDADLLLAQWAVQFADLRESVAMATLMLAHGTRIGETRQAKWRHFDLTEQMWHIPANDTKTKREHTLPLSAQACAFLKRYRLSQVKAGYEGAYLFPGPKGLPISEKQAHSAFACISDGEWTSHDLRKLARTAWTDLGVDYLIGELLLNHALKSLDVAYIHTTATALKRDALERWHAWLDERGFGALHSQEVSAAKI</sequence>
<dbReference type="InterPro" id="IPR013762">
    <property type="entry name" value="Integrase-like_cat_sf"/>
</dbReference>
<evidence type="ECO:0000256" key="4">
    <source>
        <dbReference type="ARBA" id="ARBA00023172"/>
    </source>
</evidence>
<dbReference type="RefSeq" id="WP_090241939.1">
    <property type="nucleotide sequence ID" value="NZ_FOQL01000002.1"/>
</dbReference>
<dbReference type="GO" id="GO:0003677">
    <property type="term" value="F:DNA binding"/>
    <property type="evidence" value="ECO:0007669"/>
    <property type="project" value="UniProtKB-KW"/>
</dbReference>
<evidence type="ECO:0000313" key="6">
    <source>
        <dbReference type="EMBL" id="SFI40804.1"/>
    </source>
</evidence>
<keyword evidence="7" id="KW-1185">Reference proteome</keyword>
<dbReference type="GO" id="GO:0015074">
    <property type="term" value="P:DNA integration"/>
    <property type="evidence" value="ECO:0007669"/>
    <property type="project" value="UniProtKB-KW"/>
</dbReference>
<organism evidence="6 7">
    <name type="scientific">Pseudomonas guineae</name>
    <dbReference type="NCBI Taxonomy" id="425504"/>
    <lineage>
        <taxon>Bacteria</taxon>
        <taxon>Pseudomonadati</taxon>
        <taxon>Pseudomonadota</taxon>
        <taxon>Gammaproteobacteria</taxon>
        <taxon>Pseudomonadales</taxon>
        <taxon>Pseudomonadaceae</taxon>
        <taxon>Pseudomonas</taxon>
    </lineage>
</organism>
<keyword evidence="4" id="KW-0233">DNA recombination</keyword>
<dbReference type="Gene3D" id="1.10.443.10">
    <property type="entry name" value="Intergrase catalytic core"/>
    <property type="match status" value="1"/>
</dbReference>
<gene>
    <name evidence="6" type="ORF">SAMN05216206_2157</name>
</gene>
<evidence type="ECO:0000256" key="2">
    <source>
        <dbReference type="ARBA" id="ARBA00022908"/>
    </source>
</evidence>
<proteinExistence type="inferred from homology"/>